<name>A0AAD8L0B0_TARER</name>
<keyword evidence="4" id="KW-1185">Reference proteome</keyword>
<proteinExistence type="predicted"/>
<feature type="compositionally biased region" description="Low complexity" evidence="1">
    <location>
        <begin position="361"/>
        <end position="375"/>
    </location>
</feature>
<evidence type="ECO:0000256" key="1">
    <source>
        <dbReference type="SAM" id="MobiDB-lite"/>
    </source>
</evidence>
<dbReference type="Proteomes" id="UP001229421">
    <property type="component" value="Unassembled WGS sequence"/>
</dbReference>
<protein>
    <recommendedName>
        <fullName evidence="2">J domain-containing protein</fullName>
    </recommendedName>
</protein>
<dbReference type="Pfam" id="PF11926">
    <property type="entry name" value="DUF3444"/>
    <property type="match status" value="1"/>
</dbReference>
<evidence type="ECO:0000259" key="2">
    <source>
        <dbReference type="PROSITE" id="PS50076"/>
    </source>
</evidence>
<feature type="compositionally biased region" description="Basic and acidic residues" evidence="1">
    <location>
        <begin position="273"/>
        <end position="282"/>
    </location>
</feature>
<organism evidence="3 4">
    <name type="scientific">Tagetes erecta</name>
    <name type="common">African marigold</name>
    <dbReference type="NCBI Taxonomy" id="13708"/>
    <lineage>
        <taxon>Eukaryota</taxon>
        <taxon>Viridiplantae</taxon>
        <taxon>Streptophyta</taxon>
        <taxon>Embryophyta</taxon>
        <taxon>Tracheophyta</taxon>
        <taxon>Spermatophyta</taxon>
        <taxon>Magnoliopsida</taxon>
        <taxon>eudicotyledons</taxon>
        <taxon>Gunneridae</taxon>
        <taxon>Pentapetalae</taxon>
        <taxon>asterids</taxon>
        <taxon>campanulids</taxon>
        <taxon>Asterales</taxon>
        <taxon>Asteraceae</taxon>
        <taxon>Asteroideae</taxon>
        <taxon>Heliantheae alliance</taxon>
        <taxon>Tageteae</taxon>
        <taxon>Tagetes</taxon>
    </lineage>
</organism>
<comment type="caution">
    <text evidence="3">The sequence shown here is derived from an EMBL/GenBank/DDBJ whole genome shotgun (WGS) entry which is preliminary data.</text>
</comment>
<feature type="region of interest" description="Disordered" evidence="1">
    <location>
        <begin position="261"/>
        <end position="442"/>
    </location>
</feature>
<accession>A0AAD8L0B0</accession>
<dbReference type="PANTHER" id="PTHR45089:SF58">
    <property type="entry name" value="DNAJ DOMAIN, CHAPERONE J-DOMAIN SUPERFAMILY"/>
    <property type="match status" value="1"/>
</dbReference>
<dbReference type="PRINTS" id="PR00625">
    <property type="entry name" value="JDOMAIN"/>
</dbReference>
<feature type="compositionally biased region" description="Basic and acidic residues" evidence="1">
    <location>
        <begin position="397"/>
        <end position="413"/>
    </location>
</feature>
<evidence type="ECO:0000313" key="4">
    <source>
        <dbReference type="Proteomes" id="UP001229421"/>
    </source>
</evidence>
<feature type="compositionally biased region" description="Polar residues" evidence="1">
    <location>
        <begin position="140"/>
        <end position="178"/>
    </location>
</feature>
<reference evidence="3" key="1">
    <citation type="journal article" date="2023" name="bioRxiv">
        <title>Improved chromosome-level genome assembly for marigold (Tagetes erecta).</title>
        <authorList>
            <person name="Jiang F."/>
            <person name="Yuan L."/>
            <person name="Wang S."/>
            <person name="Wang H."/>
            <person name="Xu D."/>
            <person name="Wang A."/>
            <person name="Fan W."/>
        </authorList>
    </citation>
    <scope>NUCLEOTIDE SEQUENCE</scope>
    <source>
        <strain evidence="3">WSJ</strain>
        <tissue evidence="3">Leaf</tissue>
    </source>
</reference>
<sequence length="722" mass="80738">MECNKDEAHRAKKIAEEKMVKNDFEGARKIALKAKQLFPELDNISQLVTVCDIHCAAQKKIYGVGKDLYGILQVEKGADETIIRKQYRKLALALHPDKNKFPGAEAAFKLIGEANMTLSDKEKRLVYDMKCREPARASVTKIQNRQGNQTSHVGQQNKSKSVPSSQFNGVKHGQQSTSNPGIPLTFWTYCPFCNVKYEYFKEFLKRPLRCQHCSKIFIAYDIGSHMPAKGASVVNGKVQSVNLKSKPKKAGEVEKVKRNLTNDGQNASNFAHTKTEDTRMKQEGVTNPKVNSVPKPMETGTAKGTNKKRSKEMAAGDRVSAGPGAKAMNKKRGRKMAAESDSACSDYKDVAGDGVSGGVDGDSLNQRRSSRQRQQVPYGEDGGGEFSPPKRSKPRKSSNDGKSMKKNVSDCVDKSNVADADVSTPNDKSKLNGEEAVTPGDHYISDSEPELVDCPEQEFTNFDTVKEEHCFAVNQIWACYDSVDAMPRFYALIRKVYSSKFRLRITWLESDSDNLLEIKWAEEGLPVGCGKFVLGETEETSDRLMFSHQVEIKKGVNKSSYVICPQKGEIWALFKDWDINWSLDAESHKKYKFDIVEIVGTHDDYTSVGFLFKVKGFVSVFQRSIRAVDVEHKIPSNELFRFSHRIPSAKLTGTERAGVPAGSFELDMASLPPDFDGYCSYSSNNVNTASESHEEKRFKEPKTRKSKTLKQGFWKRMISKAC</sequence>
<dbReference type="EMBL" id="JAUHHV010000002">
    <property type="protein sequence ID" value="KAK1432382.1"/>
    <property type="molecule type" value="Genomic_DNA"/>
</dbReference>
<dbReference type="InterPro" id="IPR036869">
    <property type="entry name" value="J_dom_sf"/>
</dbReference>
<dbReference type="AlphaFoldDB" id="A0AAD8L0B0"/>
<dbReference type="SUPFAM" id="SSF46565">
    <property type="entry name" value="Chaperone J-domain"/>
    <property type="match status" value="1"/>
</dbReference>
<dbReference type="SMART" id="SM00271">
    <property type="entry name" value="DnaJ"/>
    <property type="match status" value="1"/>
</dbReference>
<dbReference type="Pfam" id="PF00226">
    <property type="entry name" value="DnaJ"/>
    <property type="match status" value="1"/>
</dbReference>
<feature type="region of interest" description="Disordered" evidence="1">
    <location>
        <begin position="138"/>
        <end position="178"/>
    </location>
</feature>
<gene>
    <name evidence="3" type="ORF">QVD17_09278</name>
</gene>
<dbReference type="InterPro" id="IPR001623">
    <property type="entry name" value="DnaJ_domain"/>
</dbReference>
<feature type="compositionally biased region" description="Polar residues" evidence="1">
    <location>
        <begin position="261"/>
        <end position="272"/>
    </location>
</feature>
<dbReference type="InterPro" id="IPR024593">
    <property type="entry name" value="DUF3444"/>
</dbReference>
<dbReference type="PROSITE" id="PS50076">
    <property type="entry name" value="DNAJ_2"/>
    <property type="match status" value="1"/>
</dbReference>
<feature type="domain" description="J" evidence="2">
    <location>
        <begin position="67"/>
        <end position="131"/>
    </location>
</feature>
<dbReference type="PANTHER" id="PTHR45089">
    <property type="entry name" value="DNAJ HEAT SHOCK AMINO-TERMINAL DOMAIN PROTEIN-RELATED"/>
    <property type="match status" value="1"/>
</dbReference>
<evidence type="ECO:0000313" key="3">
    <source>
        <dbReference type="EMBL" id="KAK1432382.1"/>
    </source>
</evidence>
<dbReference type="CDD" id="cd06257">
    <property type="entry name" value="DnaJ"/>
    <property type="match status" value="1"/>
</dbReference>
<dbReference type="Gene3D" id="1.10.287.110">
    <property type="entry name" value="DnaJ domain"/>
    <property type="match status" value="1"/>
</dbReference>